<reference evidence="2" key="1">
    <citation type="submission" date="2022-02" db="EMBL/GenBank/DDBJ databases">
        <title>Atlantic sturgeon de novo genome assembly.</title>
        <authorList>
            <person name="Stock M."/>
            <person name="Klopp C."/>
            <person name="Guiguen Y."/>
            <person name="Cabau C."/>
            <person name="Parinello H."/>
            <person name="Santidrian Yebra-Pimentel E."/>
            <person name="Kuhl H."/>
            <person name="Dirks R.P."/>
            <person name="Guessner J."/>
            <person name="Wuertz S."/>
            <person name="Du K."/>
            <person name="Schartl M."/>
        </authorList>
    </citation>
    <scope>NUCLEOTIDE SEQUENCE</scope>
    <source>
        <strain evidence="2">STURGEONOMICS-FGT-2020</strain>
        <tissue evidence="2">Whole blood</tissue>
    </source>
</reference>
<dbReference type="AlphaFoldDB" id="A0AAD8GKG8"/>
<name>A0AAD8GKG8_ACIOX</name>
<keyword evidence="3" id="KW-1185">Reference proteome</keyword>
<protein>
    <submittedName>
        <fullName evidence="2">Uncharacterized protein</fullName>
    </submittedName>
</protein>
<evidence type="ECO:0000313" key="2">
    <source>
        <dbReference type="EMBL" id="KAK1175794.1"/>
    </source>
</evidence>
<feature type="transmembrane region" description="Helical" evidence="1">
    <location>
        <begin position="12"/>
        <end position="34"/>
    </location>
</feature>
<organism evidence="2 3">
    <name type="scientific">Acipenser oxyrinchus oxyrinchus</name>
    <dbReference type="NCBI Taxonomy" id="40147"/>
    <lineage>
        <taxon>Eukaryota</taxon>
        <taxon>Metazoa</taxon>
        <taxon>Chordata</taxon>
        <taxon>Craniata</taxon>
        <taxon>Vertebrata</taxon>
        <taxon>Euteleostomi</taxon>
        <taxon>Actinopterygii</taxon>
        <taxon>Chondrostei</taxon>
        <taxon>Acipenseriformes</taxon>
        <taxon>Acipenseridae</taxon>
        <taxon>Acipenser</taxon>
    </lineage>
</organism>
<dbReference type="EMBL" id="JAGXEW010000001">
    <property type="protein sequence ID" value="KAK1175794.1"/>
    <property type="molecule type" value="Genomic_DNA"/>
</dbReference>
<dbReference type="Proteomes" id="UP001230051">
    <property type="component" value="Unassembled WGS sequence"/>
</dbReference>
<keyword evidence="1" id="KW-0472">Membrane</keyword>
<evidence type="ECO:0000256" key="1">
    <source>
        <dbReference type="SAM" id="Phobius"/>
    </source>
</evidence>
<comment type="caution">
    <text evidence="2">The sequence shown here is derived from an EMBL/GenBank/DDBJ whole genome shotgun (WGS) entry which is preliminary data.</text>
</comment>
<proteinExistence type="predicted"/>
<accession>A0AAD8GKG8</accession>
<keyword evidence="1" id="KW-1133">Transmembrane helix</keyword>
<gene>
    <name evidence="2" type="ORF">AOXY_G497</name>
</gene>
<sequence length="92" mass="10610">MSEQDRDSSFGAVILMLMIQLMLQRAMMTAVIPVHTSCQSMRKLNPRRINEETASKVSLLCDTYKCSSCWHHSKVGALWKMSRIHRQQSKIL</sequence>
<evidence type="ECO:0000313" key="3">
    <source>
        <dbReference type="Proteomes" id="UP001230051"/>
    </source>
</evidence>
<keyword evidence="1" id="KW-0812">Transmembrane</keyword>